<reference evidence="1" key="1">
    <citation type="submission" date="2023-07" db="EMBL/GenBank/DDBJ databases">
        <title>Black Yeasts Isolated from many extreme environments.</title>
        <authorList>
            <person name="Coleine C."/>
            <person name="Stajich J.E."/>
            <person name="Selbmann L."/>
        </authorList>
    </citation>
    <scope>NUCLEOTIDE SEQUENCE</scope>
    <source>
        <strain evidence="1">CCFEE 5714</strain>
    </source>
</reference>
<proteinExistence type="predicted"/>
<protein>
    <submittedName>
        <fullName evidence="1">Uncharacterized protein</fullName>
    </submittedName>
</protein>
<comment type="caution">
    <text evidence="1">The sequence shown here is derived from an EMBL/GenBank/DDBJ whole genome shotgun (WGS) entry which is preliminary data.</text>
</comment>
<evidence type="ECO:0000313" key="1">
    <source>
        <dbReference type="EMBL" id="KAK3708054.1"/>
    </source>
</evidence>
<organism evidence="1 2">
    <name type="scientific">Vermiconidia calcicola</name>
    <dbReference type="NCBI Taxonomy" id="1690605"/>
    <lineage>
        <taxon>Eukaryota</taxon>
        <taxon>Fungi</taxon>
        <taxon>Dikarya</taxon>
        <taxon>Ascomycota</taxon>
        <taxon>Pezizomycotina</taxon>
        <taxon>Dothideomycetes</taxon>
        <taxon>Dothideomycetidae</taxon>
        <taxon>Mycosphaerellales</taxon>
        <taxon>Extremaceae</taxon>
        <taxon>Vermiconidia</taxon>
    </lineage>
</organism>
<dbReference type="Proteomes" id="UP001281147">
    <property type="component" value="Unassembled WGS sequence"/>
</dbReference>
<accession>A0ACC3N1T7</accession>
<gene>
    <name evidence="1" type="ORF">LTR37_011747</name>
</gene>
<dbReference type="EMBL" id="JAUTXU010000104">
    <property type="protein sequence ID" value="KAK3708054.1"/>
    <property type="molecule type" value="Genomic_DNA"/>
</dbReference>
<evidence type="ECO:0000313" key="2">
    <source>
        <dbReference type="Proteomes" id="UP001281147"/>
    </source>
</evidence>
<name>A0ACC3N1T7_9PEZI</name>
<sequence length="192" mass="21840">MDQFGPSQYFYLVQDLREDGCASALAIDVHEVAQPIGLDAYDFDVDKVVGWRVRSSKDESDYDWEEFKVRWSPWVVTKIDFPSFTSATIEGKPIFHDIRGVKVDDDTITVYWKDQWLASELLKCADGIQKFWIEVVQARLDSLISFHTIESGVAMHMGASGLWRSQMGALTTDEQGVECEVTGLEVYDPEPM</sequence>
<keyword evidence="2" id="KW-1185">Reference proteome</keyword>